<sequence>MYVLSSHEPLNPETSLRTPPLLLEGHQYYRYHSKCDKQNHIAKRMLLRRPLVGGIEERPALILVGDLRNAAYLWLFKLCPLAVALYMARNISPVCEITSGVDEGLQKMSVMFFICLNGF</sequence>
<reference evidence="1 2" key="1">
    <citation type="journal article" date="2019" name="Sci. Rep.">
        <title>Orb-weaving spider Araneus ventricosus genome elucidates the spidroin gene catalogue.</title>
        <authorList>
            <person name="Kono N."/>
            <person name="Nakamura H."/>
            <person name="Ohtoshi R."/>
            <person name="Moran D.A.P."/>
            <person name="Shinohara A."/>
            <person name="Yoshida Y."/>
            <person name="Fujiwara M."/>
            <person name="Mori M."/>
            <person name="Tomita M."/>
            <person name="Arakawa K."/>
        </authorList>
    </citation>
    <scope>NUCLEOTIDE SEQUENCE [LARGE SCALE GENOMIC DNA]</scope>
</reference>
<evidence type="ECO:0000313" key="2">
    <source>
        <dbReference type="Proteomes" id="UP000499080"/>
    </source>
</evidence>
<dbReference type="AlphaFoldDB" id="A0A4Y2Q3Q8"/>
<name>A0A4Y2Q3Q8_ARAVE</name>
<protein>
    <submittedName>
        <fullName evidence="1">Uncharacterized protein</fullName>
    </submittedName>
</protein>
<organism evidence="1 2">
    <name type="scientific">Araneus ventricosus</name>
    <name type="common">Orbweaver spider</name>
    <name type="synonym">Epeira ventricosa</name>
    <dbReference type="NCBI Taxonomy" id="182803"/>
    <lineage>
        <taxon>Eukaryota</taxon>
        <taxon>Metazoa</taxon>
        <taxon>Ecdysozoa</taxon>
        <taxon>Arthropoda</taxon>
        <taxon>Chelicerata</taxon>
        <taxon>Arachnida</taxon>
        <taxon>Araneae</taxon>
        <taxon>Araneomorphae</taxon>
        <taxon>Entelegynae</taxon>
        <taxon>Araneoidea</taxon>
        <taxon>Araneidae</taxon>
        <taxon>Araneus</taxon>
    </lineage>
</organism>
<keyword evidence="2" id="KW-1185">Reference proteome</keyword>
<evidence type="ECO:0000313" key="1">
    <source>
        <dbReference type="EMBL" id="GBN58788.1"/>
    </source>
</evidence>
<dbReference type="EMBL" id="BGPR01012997">
    <property type="protein sequence ID" value="GBN58788.1"/>
    <property type="molecule type" value="Genomic_DNA"/>
</dbReference>
<proteinExistence type="predicted"/>
<comment type="caution">
    <text evidence="1">The sequence shown here is derived from an EMBL/GenBank/DDBJ whole genome shotgun (WGS) entry which is preliminary data.</text>
</comment>
<dbReference type="Proteomes" id="UP000499080">
    <property type="component" value="Unassembled WGS sequence"/>
</dbReference>
<gene>
    <name evidence="1" type="ORF">AVEN_181811_1</name>
</gene>
<accession>A0A4Y2Q3Q8</accession>